<protein>
    <submittedName>
        <fullName evidence="2">Uncharacterized protein</fullName>
    </submittedName>
</protein>
<evidence type="ECO:0000313" key="2">
    <source>
        <dbReference type="EMBL" id="KAK8874438.1"/>
    </source>
</evidence>
<evidence type="ECO:0000256" key="1">
    <source>
        <dbReference type="SAM" id="MobiDB-lite"/>
    </source>
</evidence>
<comment type="caution">
    <text evidence="2">The sequence shown here is derived from an EMBL/GenBank/DDBJ whole genome shotgun (WGS) entry which is preliminary data.</text>
</comment>
<dbReference type="EMBL" id="JAPCWZ010000003">
    <property type="protein sequence ID" value="KAK8874438.1"/>
    <property type="molecule type" value="Genomic_DNA"/>
</dbReference>
<reference evidence="2 3" key="1">
    <citation type="journal article" date="2024" name="IMA Fungus">
        <title>Apiospora arundinis, a panoply of carbohydrate-active enzymes and secondary metabolites.</title>
        <authorList>
            <person name="Sorensen T."/>
            <person name="Petersen C."/>
            <person name="Muurmann A.T."/>
            <person name="Christiansen J.V."/>
            <person name="Brundto M.L."/>
            <person name="Overgaard C.K."/>
            <person name="Boysen A.T."/>
            <person name="Wollenberg R.D."/>
            <person name="Larsen T.O."/>
            <person name="Sorensen J.L."/>
            <person name="Nielsen K.L."/>
            <person name="Sondergaard T.E."/>
        </authorList>
    </citation>
    <scope>NUCLEOTIDE SEQUENCE [LARGE SCALE GENOMIC DNA]</scope>
    <source>
        <strain evidence="2 3">AAU 773</strain>
    </source>
</reference>
<organism evidence="2 3">
    <name type="scientific">Apiospora arundinis</name>
    <dbReference type="NCBI Taxonomy" id="335852"/>
    <lineage>
        <taxon>Eukaryota</taxon>
        <taxon>Fungi</taxon>
        <taxon>Dikarya</taxon>
        <taxon>Ascomycota</taxon>
        <taxon>Pezizomycotina</taxon>
        <taxon>Sordariomycetes</taxon>
        <taxon>Xylariomycetidae</taxon>
        <taxon>Amphisphaeriales</taxon>
        <taxon>Apiosporaceae</taxon>
        <taxon>Apiospora</taxon>
    </lineage>
</organism>
<proteinExistence type="predicted"/>
<keyword evidence="3" id="KW-1185">Reference proteome</keyword>
<gene>
    <name evidence="2" type="ORF">PGQ11_004952</name>
</gene>
<sequence>MGNHSNKKPSSSKQGKSKDPQSTQGSYSSTDDWVGAQSTGGPWDGVYTIDTDQWNTPGYGGYQYTDSVAPDQGSVKQKKSTGKHKSSGKK</sequence>
<name>A0ABR2J9H0_9PEZI</name>
<feature type="region of interest" description="Disordered" evidence="1">
    <location>
        <begin position="1"/>
        <end position="90"/>
    </location>
</feature>
<feature type="compositionally biased region" description="Basic residues" evidence="1">
    <location>
        <begin position="76"/>
        <end position="90"/>
    </location>
</feature>
<feature type="compositionally biased region" description="Polar residues" evidence="1">
    <location>
        <begin position="23"/>
        <end position="40"/>
    </location>
</feature>
<evidence type="ECO:0000313" key="3">
    <source>
        <dbReference type="Proteomes" id="UP001390339"/>
    </source>
</evidence>
<dbReference type="Proteomes" id="UP001390339">
    <property type="component" value="Unassembled WGS sequence"/>
</dbReference>
<accession>A0ABR2J9H0</accession>